<reference evidence="2 3" key="1">
    <citation type="submission" date="2019-05" db="EMBL/GenBank/DDBJ databases">
        <title>Chryseobacterium sp. isolated from King George Island, maritime Antarctica.</title>
        <authorList>
            <person name="Peng X."/>
        </authorList>
    </citation>
    <scope>NUCLEOTIDE SEQUENCE [LARGE SCALE GENOMIC DNA]</scope>
    <source>
        <strain evidence="2 3">7-3A</strain>
    </source>
</reference>
<dbReference type="InterPro" id="IPR001279">
    <property type="entry name" value="Metallo-B-lactamas"/>
</dbReference>
<dbReference type="AlphaFoldDB" id="A0A7M2Y634"/>
<proteinExistence type="predicted"/>
<name>A0A7M2Y634_9FLAO</name>
<sequence length="254" mass="29223">MKLKFLGTGTSQGVPVIGCHCEVCTSLNLKDKRFRSSTLVTTDFGKKILIDCGPDFRMQMLDNKEEQIDAVLLTHEHNDHVIGLDDLRPLIFKNRKNIDLYCQKRVGDEIKLRFSYAFADVRYPGAPAFNLHEIEKPFTILDTEVIPIAVSHGKISIFGYKFKKLAYITDASFISDNEKEKLKNLDYLILNCIRKTDLHPAHFILPQVLELFEELKPKKMYLTHISHHLGLHDETELELPENVHLAYDGLELLF</sequence>
<keyword evidence="2" id="KW-0378">Hydrolase</keyword>
<dbReference type="InterPro" id="IPR036866">
    <property type="entry name" value="RibonucZ/Hydroxyglut_hydro"/>
</dbReference>
<dbReference type="SUPFAM" id="SSF56281">
    <property type="entry name" value="Metallo-hydrolase/oxidoreductase"/>
    <property type="match status" value="1"/>
</dbReference>
<organism evidence="2 3">
    <name type="scientific">Kaistella flava</name>
    <name type="common">ex Peng et al. 2021</name>
    <dbReference type="NCBI Taxonomy" id="2038776"/>
    <lineage>
        <taxon>Bacteria</taxon>
        <taxon>Pseudomonadati</taxon>
        <taxon>Bacteroidota</taxon>
        <taxon>Flavobacteriia</taxon>
        <taxon>Flavobacteriales</taxon>
        <taxon>Weeksellaceae</taxon>
        <taxon>Chryseobacterium group</taxon>
        <taxon>Kaistella</taxon>
    </lineage>
</organism>
<dbReference type="Proteomes" id="UP000594195">
    <property type="component" value="Chromosome"/>
</dbReference>
<dbReference type="CDD" id="cd16279">
    <property type="entry name" value="metallo-hydrolase-like_MBL-fold"/>
    <property type="match status" value="1"/>
</dbReference>
<dbReference type="KEGG" id="kfa:Q73A0000_02460"/>
<evidence type="ECO:0000313" key="3">
    <source>
        <dbReference type="Proteomes" id="UP000594195"/>
    </source>
</evidence>
<evidence type="ECO:0000313" key="2">
    <source>
        <dbReference type="EMBL" id="QOW09299.1"/>
    </source>
</evidence>
<dbReference type="PANTHER" id="PTHR42663">
    <property type="entry name" value="HYDROLASE C777.06C-RELATED-RELATED"/>
    <property type="match status" value="1"/>
</dbReference>
<dbReference type="SMART" id="SM00849">
    <property type="entry name" value="Lactamase_B"/>
    <property type="match status" value="1"/>
</dbReference>
<evidence type="ECO:0000259" key="1">
    <source>
        <dbReference type="SMART" id="SM00849"/>
    </source>
</evidence>
<dbReference type="PANTHER" id="PTHR42663:SF6">
    <property type="entry name" value="HYDROLASE C777.06C-RELATED"/>
    <property type="match status" value="1"/>
</dbReference>
<dbReference type="EMBL" id="CP040442">
    <property type="protein sequence ID" value="QOW09299.1"/>
    <property type="molecule type" value="Genomic_DNA"/>
</dbReference>
<dbReference type="GO" id="GO:0016787">
    <property type="term" value="F:hydrolase activity"/>
    <property type="evidence" value="ECO:0007669"/>
    <property type="project" value="UniProtKB-KW"/>
</dbReference>
<accession>A0A7M2Y634</accession>
<feature type="domain" description="Metallo-beta-lactamase" evidence="1">
    <location>
        <begin position="34"/>
        <end position="202"/>
    </location>
</feature>
<keyword evidence="3" id="KW-1185">Reference proteome</keyword>
<protein>
    <submittedName>
        <fullName evidence="2">MBL fold metallo-hydrolase</fullName>
    </submittedName>
</protein>
<gene>
    <name evidence="2" type="ORF">Q73A0000_02460</name>
</gene>
<dbReference type="Pfam" id="PF12706">
    <property type="entry name" value="Lactamase_B_2"/>
    <property type="match status" value="1"/>
</dbReference>
<dbReference type="RefSeq" id="WP_193812515.1">
    <property type="nucleotide sequence ID" value="NZ_CP040442.1"/>
</dbReference>
<dbReference type="Gene3D" id="3.60.15.10">
    <property type="entry name" value="Ribonuclease Z/Hydroxyacylglutathione hydrolase-like"/>
    <property type="match status" value="1"/>
</dbReference>